<dbReference type="CDD" id="cd04301">
    <property type="entry name" value="NAT_SF"/>
    <property type="match status" value="1"/>
</dbReference>
<keyword evidence="4" id="KW-1185">Reference proteome</keyword>
<feature type="domain" description="N-acetyltransferase" evidence="2">
    <location>
        <begin position="137"/>
        <end position="302"/>
    </location>
</feature>
<evidence type="ECO:0000256" key="1">
    <source>
        <dbReference type="ARBA" id="ARBA00022679"/>
    </source>
</evidence>
<organism evidence="3 4">
    <name type="scientific">Ceriporiopsis subvermispora (strain B)</name>
    <name type="common">White-rot fungus</name>
    <name type="synonym">Gelatoporia subvermispora</name>
    <dbReference type="NCBI Taxonomy" id="914234"/>
    <lineage>
        <taxon>Eukaryota</taxon>
        <taxon>Fungi</taxon>
        <taxon>Dikarya</taxon>
        <taxon>Basidiomycota</taxon>
        <taxon>Agaricomycotina</taxon>
        <taxon>Agaricomycetes</taxon>
        <taxon>Polyporales</taxon>
        <taxon>Gelatoporiaceae</taxon>
        <taxon>Gelatoporia</taxon>
    </lineage>
</organism>
<dbReference type="HOGENOM" id="CLU_831659_0_0_1"/>
<dbReference type="Gene3D" id="3.40.630.30">
    <property type="match status" value="1"/>
</dbReference>
<evidence type="ECO:0000313" key="3">
    <source>
        <dbReference type="EMBL" id="EMD38192.1"/>
    </source>
</evidence>
<name>M2RI82_CERS8</name>
<sequence length="304" mass="33798">MDETQQHSQARWGPKDRILLGVYRNDDLLVTLTKNALDFSWMMAVPSKFEELLSEEDIKSSADLLARFLPQVVEPGRMDKVIGPENVVDIFIQAWVAFMAERGVTLRALPPYFRSRVSYATTSSLPPPAPEFSRHSISLAHDSEDVACLIPLYIQFSSHGPVPAMEDSARADMIEAVNARTVWVCRVDGAIAGYTKVGRTTPRTIAIRNVFVSPQYRRRGIAEALVRAVTRYYLGVRPLGFDGSPEGHPVGGIKTEVCLNVADEGVVRLYQRCGFMLDEDARDPVTGRKGSFASIWRGVERVAV</sequence>
<dbReference type="InterPro" id="IPR050769">
    <property type="entry name" value="NAT_camello-type"/>
</dbReference>
<dbReference type="Pfam" id="PF13508">
    <property type="entry name" value="Acetyltransf_7"/>
    <property type="match status" value="1"/>
</dbReference>
<evidence type="ECO:0000259" key="2">
    <source>
        <dbReference type="PROSITE" id="PS51186"/>
    </source>
</evidence>
<dbReference type="SUPFAM" id="SSF55729">
    <property type="entry name" value="Acyl-CoA N-acyltransferases (Nat)"/>
    <property type="match status" value="1"/>
</dbReference>
<dbReference type="InterPro" id="IPR016181">
    <property type="entry name" value="Acyl_CoA_acyltransferase"/>
</dbReference>
<dbReference type="AlphaFoldDB" id="M2RI82"/>
<dbReference type="PANTHER" id="PTHR13947:SF37">
    <property type="entry name" value="LD18367P"/>
    <property type="match status" value="1"/>
</dbReference>
<dbReference type="GO" id="GO:0008080">
    <property type="term" value="F:N-acetyltransferase activity"/>
    <property type="evidence" value="ECO:0007669"/>
    <property type="project" value="InterPro"/>
</dbReference>
<gene>
    <name evidence="3" type="ORF">CERSUDRAFT_113346</name>
</gene>
<accession>M2RI82</accession>
<protein>
    <recommendedName>
        <fullName evidence="2">N-acetyltransferase domain-containing protein</fullName>
    </recommendedName>
</protein>
<dbReference type="EMBL" id="KB445795">
    <property type="protein sequence ID" value="EMD38192.1"/>
    <property type="molecule type" value="Genomic_DNA"/>
</dbReference>
<keyword evidence="1" id="KW-0808">Transferase</keyword>
<evidence type="ECO:0000313" key="4">
    <source>
        <dbReference type="Proteomes" id="UP000016930"/>
    </source>
</evidence>
<dbReference type="PANTHER" id="PTHR13947">
    <property type="entry name" value="GNAT FAMILY N-ACETYLTRANSFERASE"/>
    <property type="match status" value="1"/>
</dbReference>
<dbReference type="PROSITE" id="PS51186">
    <property type="entry name" value="GNAT"/>
    <property type="match status" value="1"/>
</dbReference>
<proteinExistence type="predicted"/>
<dbReference type="Proteomes" id="UP000016930">
    <property type="component" value="Unassembled WGS sequence"/>
</dbReference>
<reference evidence="3 4" key="1">
    <citation type="journal article" date="2012" name="Proc. Natl. Acad. Sci. U.S.A.">
        <title>Comparative genomics of Ceriporiopsis subvermispora and Phanerochaete chrysosporium provide insight into selective ligninolysis.</title>
        <authorList>
            <person name="Fernandez-Fueyo E."/>
            <person name="Ruiz-Duenas F.J."/>
            <person name="Ferreira P."/>
            <person name="Floudas D."/>
            <person name="Hibbett D.S."/>
            <person name="Canessa P."/>
            <person name="Larrondo L.F."/>
            <person name="James T.Y."/>
            <person name="Seelenfreund D."/>
            <person name="Lobos S."/>
            <person name="Polanco R."/>
            <person name="Tello M."/>
            <person name="Honda Y."/>
            <person name="Watanabe T."/>
            <person name="Watanabe T."/>
            <person name="Ryu J.S."/>
            <person name="Kubicek C.P."/>
            <person name="Schmoll M."/>
            <person name="Gaskell J."/>
            <person name="Hammel K.E."/>
            <person name="St John F.J."/>
            <person name="Vanden Wymelenberg A."/>
            <person name="Sabat G."/>
            <person name="Splinter BonDurant S."/>
            <person name="Syed K."/>
            <person name="Yadav J.S."/>
            <person name="Doddapaneni H."/>
            <person name="Subramanian V."/>
            <person name="Lavin J.L."/>
            <person name="Oguiza J.A."/>
            <person name="Perez G."/>
            <person name="Pisabarro A.G."/>
            <person name="Ramirez L."/>
            <person name="Santoyo F."/>
            <person name="Master E."/>
            <person name="Coutinho P.M."/>
            <person name="Henrissat B."/>
            <person name="Lombard V."/>
            <person name="Magnuson J.K."/>
            <person name="Kuees U."/>
            <person name="Hori C."/>
            <person name="Igarashi K."/>
            <person name="Samejima M."/>
            <person name="Held B.W."/>
            <person name="Barry K.W."/>
            <person name="LaButti K.M."/>
            <person name="Lapidus A."/>
            <person name="Lindquist E.A."/>
            <person name="Lucas S.M."/>
            <person name="Riley R."/>
            <person name="Salamov A.A."/>
            <person name="Hoffmeister D."/>
            <person name="Schwenk D."/>
            <person name="Hadar Y."/>
            <person name="Yarden O."/>
            <person name="de Vries R.P."/>
            <person name="Wiebenga A."/>
            <person name="Stenlid J."/>
            <person name="Eastwood D."/>
            <person name="Grigoriev I.V."/>
            <person name="Berka R.M."/>
            <person name="Blanchette R.A."/>
            <person name="Kersten P."/>
            <person name="Martinez A.T."/>
            <person name="Vicuna R."/>
            <person name="Cullen D."/>
        </authorList>
    </citation>
    <scope>NUCLEOTIDE SEQUENCE [LARGE SCALE GENOMIC DNA]</scope>
    <source>
        <strain evidence="3 4">B</strain>
    </source>
</reference>
<dbReference type="OrthoDB" id="2523549at2759"/>
<dbReference type="InterPro" id="IPR000182">
    <property type="entry name" value="GNAT_dom"/>
</dbReference>